<feature type="region of interest" description="Disordered" evidence="2">
    <location>
        <begin position="716"/>
        <end position="746"/>
    </location>
</feature>
<sequence length="746" mass="84668">MESRYFTGRDSALDELKQRLFLQANTGRLALFGLGGIGKTQLALQLARWVKAHEPDRSIFWASALSVESFEQACLQIAKKLQIHQNGDNESAMELVHRELSDDNAGKWLFIVDNADDADLTFNELDRFFPVSEAGVTLLTTRSKEVAISFAGRDILELQNMKAAEGIDFLTKILGNDVIEDPNSTSQLLEELNFLPLAIAQAAYYIRRNDGTIGRYLELMHKSEKERMRLVSREFHDITRYRKMPNAVAKTWLISFNQIQNSDPPAANLLGFISCFEPKAIPLSILPSVGSEEEQEFAIGTLCGYGFLTKRGNEEMFDIHSLIHLSTRLWVAGAGITQQVIETVTQHMNRCFPSSEFTNRETWRAYLPHTNLILSGVELGCADDRYNLLLKIGTCLRVDGRYRDAVTAFKSACTWYESQHEEEHPNRLNAQHHLAQAYLDNGQTKEAIELIERVLAIQEKTLDGEDPSLLISQHELARAYLENEQTKEAIELFERVVMKEEILEEEDLDRLASQHELARAYLNNGQTKEAIELFERVVAMKGEILYEEDPSRLASQHVLARAYLNNGQTKEAIELFERVVAMNGEILHEEDPSRLLSQHELARAYLSNGQTKEAIELFEHVVMVDGRILDEEDPSRLASQHVLARAYLNNGQTKEAIELFERVVAMNGEILHEEDPNRLAPQYELARAYAANGQTRQALELIKHVISVQERTLDAEHPDRLESQKLLEEIEEGARKSESLEDAPVS</sequence>
<comment type="caution">
    <text evidence="4">The sequence shown here is derived from an EMBL/GenBank/DDBJ whole genome shotgun (WGS) entry which is preliminary data.</text>
</comment>
<dbReference type="GO" id="GO:0043531">
    <property type="term" value="F:ADP binding"/>
    <property type="evidence" value="ECO:0007669"/>
    <property type="project" value="InterPro"/>
</dbReference>
<gene>
    <name evidence="4" type="ORF">POLS_LOCUS4145</name>
</gene>
<evidence type="ECO:0000259" key="3">
    <source>
        <dbReference type="Pfam" id="PF00931"/>
    </source>
</evidence>
<keyword evidence="1" id="KW-0802">TPR repeat</keyword>
<evidence type="ECO:0000256" key="2">
    <source>
        <dbReference type="SAM" id="MobiDB-lite"/>
    </source>
</evidence>
<reference evidence="4" key="1">
    <citation type="submission" date="2021-07" db="EMBL/GenBank/DDBJ databases">
        <authorList>
            <person name="Branca A.L. A."/>
        </authorList>
    </citation>
    <scope>NUCLEOTIDE SEQUENCE</scope>
</reference>
<organism evidence="4 5">
    <name type="scientific">Penicillium olsonii</name>
    <dbReference type="NCBI Taxonomy" id="99116"/>
    <lineage>
        <taxon>Eukaryota</taxon>
        <taxon>Fungi</taxon>
        <taxon>Dikarya</taxon>
        <taxon>Ascomycota</taxon>
        <taxon>Pezizomycotina</taxon>
        <taxon>Eurotiomycetes</taxon>
        <taxon>Eurotiomycetidae</taxon>
        <taxon>Eurotiales</taxon>
        <taxon>Aspergillaceae</taxon>
        <taxon>Penicillium</taxon>
    </lineage>
</organism>
<dbReference type="Gene3D" id="3.40.50.300">
    <property type="entry name" value="P-loop containing nucleotide triphosphate hydrolases"/>
    <property type="match status" value="1"/>
</dbReference>
<dbReference type="Pfam" id="PF00931">
    <property type="entry name" value="NB-ARC"/>
    <property type="match status" value="1"/>
</dbReference>
<dbReference type="Proteomes" id="UP001153618">
    <property type="component" value="Unassembled WGS sequence"/>
</dbReference>
<dbReference type="SUPFAM" id="SSF48452">
    <property type="entry name" value="TPR-like"/>
    <property type="match status" value="2"/>
</dbReference>
<dbReference type="EMBL" id="CAJVOS010000020">
    <property type="protein sequence ID" value="CAG8082144.1"/>
    <property type="molecule type" value="Genomic_DNA"/>
</dbReference>
<dbReference type="SMART" id="SM00028">
    <property type="entry name" value="TPR"/>
    <property type="match status" value="8"/>
</dbReference>
<keyword evidence="5" id="KW-1185">Reference proteome</keyword>
<dbReference type="AlphaFoldDB" id="A0A9W4MUC8"/>
<evidence type="ECO:0000313" key="5">
    <source>
        <dbReference type="Proteomes" id="UP001153618"/>
    </source>
</evidence>
<dbReference type="InterPro" id="IPR019734">
    <property type="entry name" value="TPR_rpt"/>
</dbReference>
<feature type="repeat" description="TPR" evidence="1">
    <location>
        <begin position="511"/>
        <end position="544"/>
    </location>
</feature>
<evidence type="ECO:0000313" key="4">
    <source>
        <dbReference type="EMBL" id="CAG8082144.1"/>
    </source>
</evidence>
<evidence type="ECO:0000256" key="1">
    <source>
        <dbReference type="PROSITE-ProRule" id="PRU00339"/>
    </source>
</evidence>
<feature type="repeat" description="TPR" evidence="1">
    <location>
        <begin position="428"/>
        <end position="461"/>
    </location>
</feature>
<dbReference type="PROSITE" id="PS50005">
    <property type="entry name" value="TPR"/>
    <property type="match status" value="2"/>
</dbReference>
<feature type="compositionally biased region" description="Basic and acidic residues" evidence="2">
    <location>
        <begin position="716"/>
        <end position="739"/>
    </location>
</feature>
<dbReference type="InterPro" id="IPR002182">
    <property type="entry name" value="NB-ARC"/>
</dbReference>
<dbReference type="OrthoDB" id="5986190at2759"/>
<proteinExistence type="predicted"/>
<dbReference type="Gene3D" id="1.25.40.10">
    <property type="entry name" value="Tetratricopeptide repeat domain"/>
    <property type="match status" value="2"/>
</dbReference>
<dbReference type="SUPFAM" id="SSF52540">
    <property type="entry name" value="P-loop containing nucleoside triphosphate hydrolases"/>
    <property type="match status" value="1"/>
</dbReference>
<dbReference type="PANTHER" id="PTHR46082">
    <property type="entry name" value="ATP/GTP-BINDING PROTEIN-RELATED"/>
    <property type="match status" value="1"/>
</dbReference>
<dbReference type="InterPro" id="IPR011990">
    <property type="entry name" value="TPR-like_helical_dom_sf"/>
</dbReference>
<accession>A0A9W4MUC8</accession>
<dbReference type="InterPro" id="IPR027417">
    <property type="entry name" value="P-loop_NTPase"/>
</dbReference>
<dbReference type="Pfam" id="PF13424">
    <property type="entry name" value="TPR_12"/>
    <property type="match status" value="3"/>
</dbReference>
<dbReference type="PANTHER" id="PTHR46082:SF6">
    <property type="entry name" value="AAA+ ATPASE DOMAIN-CONTAINING PROTEIN-RELATED"/>
    <property type="match status" value="1"/>
</dbReference>
<protein>
    <recommendedName>
        <fullName evidence="3">NB-ARC domain-containing protein</fullName>
    </recommendedName>
</protein>
<dbReference type="Pfam" id="PF13374">
    <property type="entry name" value="TPR_10"/>
    <property type="match status" value="1"/>
</dbReference>
<feature type="domain" description="NB-ARC" evidence="3">
    <location>
        <begin position="11"/>
        <end position="173"/>
    </location>
</feature>
<dbReference type="InterPro" id="IPR053137">
    <property type="entry name" value="NLR-like"/>
</dbReference>
<name>A0A9W4MUC8_PENOL</name>